<evidence type="ECO:0000256" key="2">
    <source>
        <dbReference type="ARBA" id="ARBA00022692"/>
    </source>
</evidence>
<dbReference type="Pfam" id="PF01490">
    <property type="entry name" value="Aa_trans"/>
    <property type="match status" value="1"/>
</dbReference>
<feature type="transmembrane region" description="Helical" evidence="5">
    <location>
        <begin position="147"/>
        <end position="168"/>
    </location>
</feature>
<dbReference type="PANTHER" id="PTHR22950">
    <property type="entry name" value="AMINO ACID TRANSPORTER"/>
    <property type="match status" value="1"/>
</dbReference>
<feature type="transmembrane region" description="Helical" evidence="5">
    <location>
        <begin position="224"/>
        <end position="253"/>
    </location>
</feature>
<feature type="transmembrane region" description="Helical" evidence="5">
    <location>
        <begin position="362"/>
        <end position="383"/>
    </location>
</feature>
<evidence type="ECO:0000256" key="4">
    <source>
        <dbReference type="ARBA" id="ARBA00023136"/>
    </source>
</evidence>
<sequence>MSDKPFLTVEDLKACFSLFCCVYGIGTLGMPGNYARAGYFWATVSLVFMAAVNIYATVCISKVLLEAPKSVRTLGDMGHFVMGPFGRWIMVITQMLSCILVPIAFLVLGGIMLTILFPNSYEQTTWIALMGLSLLPVCLVPTLKEGAFAAAAGCLGTLLADGIALYLLVDNMSPIPAGVSLPKPEITFGHVATVFGNLALAYGPGLVIPSIQREHSDPTRMTRVIVVTLALISVCFMAVAITGVSVVGCQIPGNLLFSISGAPTKLGFTANRGGVILAMLFMQMHITVAFAVIMMPAFYIVERMLFGLHNHAFDADHSLEPGYDQHAATPADNKPIEKINLIEDHDLDSATYRQPGVYPKVAALRIVIVIACVIVSCVWKDHLLDLLDFTGASCIALCCMVMPMVFYLKHFGDRISLPERIWAYVAILMSLFLGGYVTYKSAGPLFNPPAASTAAPKWDDPKFQFCPPDSSYARIVYTNVTYHSTFTPPTAS</sequence>
<dbReference type="GO" id="GO:0015179">
    <property type="term" value="F:L-amino acid transmembrane transporter activity"/>
    <property type="evidence" value="ECO:0007669"/>
    <property type="project" value="TreeGrafter"/>
</dbReference>
<feature type="transmembrane region" description="Helical" evidence="5">
    <location>
        <begin position="273"/>
        <end position="301"/>
    </location>
</feature>
<proteinExistence type="predicted"/>
<dbReference type="EMBL" id="CAADRA010005161">
    <property type="protein sequence ID" value="VFT86284.1"/>
    <property type="molecule type" value="Genomic_DNA"/>
</dbReference>
<feature type="domain" description="Amino acid transporter transmembrane" evidence="6">
    <location>
        <begin position="13"/>
        <end position="440"/>
    </location>
</feature>
<name>A0A485KN39_9STRA</name>
<keyword evidence="4 5" id="KW-0472">Membrane</keyword>
<evidence type="ECO:0000259" key="6">
    <source>
        <dbReference type="Pfam" id="PF01490"/>
    </source>
</evidence>
<evidence type="ECO:0000256" key="5">
    <source>
        <dbReference type="SAM" id="Phobius"/>
    </source>
</evidence>
<dbReference type="InterPro" id="IPR013057">
    <property type="entry name" value="AA_transpt_TM"/>
</dbReference>
<feature type="transmembrane region" description="Helical" evidence="5">
    <location>
        <begin position="38"/>
        <end position="65"/>
    </location>
</feature>
<dbReference type="EMBL" id="VJMH01005140">
    <property type="protein sequence ID" value="KAF0700063.1"/>
    <property type="molecule type" value="Genomic_DNA"/>
</dbReference>
<reference evidence="7" key="2">
    <citation type="submission" date="2019-06" db="EMBL/GenBank/DDBJ databases">
        <title>Genomics analysis of Aphanomyces spp. identifies a new class of oomycete effector associated with host adaptation.</title>
        <authorList>
            <person name="Gaulin E."/>
        </authorList>
    </citation>
    <scope>NUCLEOTIDE SEQUENCE</scope>
    <source>
        <strain evidence="7">CBS 578.67</strain>
    </source>
</reference>
<organism evidence="8 9">
    <name type="scientific">Aphanomyces stellatus</name>
    <dbReference type="NCBI Taxonomy" id="120398"/>
    <lineage>
        <taxon>Eukaryota</taxon>
        <taxon>Sar</taxon>
        <taxon>Stramenopiles</taxon>
        <taxon>Oomycota</taxon>
        <taxon>Saprolegniomycetes</taxon>
        <taxon>Saprolegniales</taxon>
        <taxon>Verrucalvaceae</taxon>
        <taxon>Aphanomyces</taxon>
    </lineage>
</organism>
<dbReference type="Proteomes" id="UP000332933">
    <property type="component" value="Unassembled WGS sequence"/>
</dbReference>
<protein>
    <submittedName>
        <fullName evidence="8">Aste57867_9404 protein</fullName>
    </submittedName>
</protein>
<reference evidence="8 9" key="1">
    <citation type="submission" date="2019-03" db="EMBL/GenBank/DDBJ databases">
        <authorList>
            <person name="Gaulin E."/>
            <person name="Dumas B."/>
        </authorList>
    </citation>
    <scope>NUCLEOTIDE SEQUENCE [LARGE SCALE GENOMIC DNA]</scope>
    <source>
        <strain evidence="8">CBS 568.67</strain>
    </source>
</reference>
<evidence type="ECO:0000313" key="7">
    <source>
        <dbReference type="EMBL" id="KAF0700063.1"/>
    </source>
</evidence>
<dbReference type="OrthoDB" id="40134at2759"/>
<keyword evidence="2 5" id="KW-0812">Transmembrane</keyword>
<feature type="transmembrane region" description="Helical" evidence="5">
    <location>
        <begin position="12"/>
        <end position="32"/>
    </location>
</feature>
<feature type="transmembrane region" description="Helical" evidence="5">
    <location>
        <begin position="188"/>
        <end position="212"/>
    </location>
</feature>
<dbReference type="AlphaFoldDB" id="A0A485KN39"/>
<gene>
    <name evidence="8" type="primary">Aste57867_9404</name>
    <name evidence="7" type="ORF">As57867_009368</name>
    <name evidence="8" type="ORF">ASTE57867_9404</name>
</gene>
<keyword evidence="9" id="KW-1185">Reference proteome</keyword>
<keyword evidence="3 5" id="KW-1133">Transmembrane helix</keyword>
<accession>A0A485KN39</accession>
<feature type="transmembrane region" description="Helical" evidence="5">
    <location>
        <begin position="389"/>
        <end position="409"/>
    </location>
</feature>
<evidence type="ECO:0000256" key="1">
    <source>
        <dbReference type="ARBA" id="ARBA00004141"/>
    </source>
</evidence>
<feature type="transmembrane region" description="Helical" evidence="5">
    <location>
        <begin position="123"/>
        <end position="140"/>
    </location>
</feature>
<feature type="transmembrane region" description="Helical" evidence="5">
    <location>
        <begin position="85"/>
        <end position="117"/>
    </location>
</feature>
<comment type="subcellular location">
    <subcellularLocation>
        <location evidence="1">Membrane</location>
        <topology evidence="1">Multi-pass membrane protein</topology>
    </subcellularLocation>
</comment>
<dbReference type="GO" id="GO:0005774">
    <property type="term" value="C:vacuolar membrane"/>
    <property type="evidence" value="ECO:0007669"/>
    <property type="project" value="TreeGrafter"/>
</dbReference>
<dbReference type="PANTHER" id="PTHR22950:SF349">
    <property type="entry name" value="AMINO ACID TRANSPORTER TRANSMEMBRANE DOMAIN-CONTAINING PROTEIN"/>
    <property type="match status" value="1"/>
</dbReference>
<evidence type="ECO:0000256" key="3">
    <source>
        <dbReference type="ARBA" id="ARBA00022989"/>
    </source>
</evidence>
<evidence type="ECO:0000313" key="8">
    <source>
        <dbReference type="EMBL" id="VFT86284.1"/>
    </source>
</evidence>
<evidence type="ECO:0000313" key="9">
    <source>
        <dbReference type="Proteomes" id="UP000332933"/>
    </source>
</evidence>
<feature type="transmembrane region" description="Helical" evidence="5">
    <location>
        <begin position="421"/>
        <end position="439"/>
    </location>
</feature>